<dbReference type="OrthoDB" id="2161379at2759"/>
<accession>A0A8T2S6M6</accession>
<dbReference type="PROSITE" id="PS50294">
    <property type="entry name" value="WD_REPEATS_REGION"/>
    <property type="match status" value="2"/>
</dbReference>
<keyword evidence="3" id="KW-0677">Repeat</keyword>
<feature type="repeat" description="WD" evidence="5">
    <location>
        <begin position="310"/>
        <end position="346"/>
    </location>
</feature>
<dbReference type="GO" id="GO:0005730">
    <property type="term" value="C:nucleolus"/>
    <property type="evidence" value="ECO:0007669"/>
    <property type="project" value="TreeGrafter"/>
</dbReference>
<evidence type="ECO:0000256" key="3">
    <source>
        <dbReference type="ARBA" id="ARBA00022737"/>
    </source>
</evidence>
<evidence type="ECO:0000313" key="8">
    <source>
        <dbReference type="EMBL" id="KAH7307802.1"/>
    </source>
</evidence>
<dbReference type="GO" id="GO:0042254">
    <property type="term" value="P:ribosome biogenesis"/>
    <property type="evidence" value="ECO:0007669"/>
    <property type="project" value="TreeGrafter"/>
</dbReference>
<dbReference type="InterPro" id="IPR020472">
    <property type="entry name" value="WD40_PAC1"/>
</dbReference>
<dbReference type="InterPro" id="IPR022052">
    <property type="entry name" value="Histone-bd_RBBP4-like_N"/>
</dbReference>
<dbReference type="PANTHER" id="PTHR45903">
    <property type="entry name" value="GLUTAMATE-RICH WD REPEAT-CONTAINING PROTEIN 1"/>
    <property type="match status" value="1"/>
</dbReference>
<dbReference type="PANTHER" id="PTHR45903:SF1">
    <property type="entry name" value="GLUTAMATE-RICH WD REPEAT-CONTAINING PROTEIN 1"/>
    <property type="match status" value="1"/>
</dbReference>
<dbReference type="EMBL" id="CM035427">
    <property type="protein sequence ID" value="KAH7307802.1"/>
    <property type="molecule type" value="Genomic_DNA"/>
</dbReference>
<gene>
    <name evidence="8" type="ORF">KP509_22G078400</name>
</gene>
<keyword evidence="2 5" id="KW-0853">WD repeat</keyword>
<dbReference type="Pfam" id="PF12265">
    <property type="entry name" value="CAF1C_H4-bd"/>
    <property type="match status" value="1"/>
</dbReference>
<comment type="caution">
    <text evidence="8">The sequence shown here is derived from an EMBL/GenBank/DDBJ whole genome shotgun (WGS) entry which is preliminary data.</text>
</comment>
<feature type="region of interest" description="Disordered" evidence="6">
    <location>
        <begin position="120"/>
        <end position="145"/>
    </location>
</feature>
<feature type="region of interest" description="Disordered" evidence="6">
    <location>
        <begin position="1"/>
        <end position="38"/>
    </location>
</feature>
<dbReference type="PRINTS" id="PR00320">
    <property type="entry name" value="GPROTEINBRPT"/>
</dbReference>
<feature type="repeat" description="WD" evidence="5">
    <location>
        <begin position="356"/>
        <end position="398"/>
    </location>
</feature>
<dbReference type="InterPro" id="IPR036322">
    <property type="entry name" value="WD40_repeat_dom_sf"/>
</dbReference>
<name>A0A8T2S6M6_CERRI</name>
<proteinExistence type="inferred from homology"/>
<dbReference type="InterPro" id="IPR001680">
    <property type="entry name" value="WD40_rpt"/>
</dbReference>
<evidence type="ECO:0000256" key="4">
    <source>
        <dbReference type="ARBA" id="ARBA00040876"/>
    </source>
</evidence>
<dbReference type="Gene3D" id="2.130.10.10">
    <property type="entry name" value="YVTN repeat-like/Quinoprotein amine dehydrogenase"/>
    <property type="match status" value="1"/>
</dbReference>
<dbReference type="SUPFAM" id="SSF50978">
    <property type="entry name" value="WD40 repeat-like"/>
    <property type="match status" value="1"/>
</dbReference>
<organism evidence="8 9">
    <name type="scientific">Ceratopteris richardii</name>
    <name type="common">Triangle waterfern</name>
    <dbReference type="NCBI Taxonomy" id="49495"/>
    <lineage>
        <taxon>Eukaryota</taxon>
        <taxon>Viridiplantae</taxon>
        <taxon>Streptophyta</taxon>
        <taxon>Embryophyta</taxon>
        <taxon>Tracheophyta</taxon>
        <taxon>Polypodiopsida</taxon>
        <taxon>Polypodiidae</taxon>
        <taxon>Polypodiales</taxon>
        <taxon>Pteridineae</taxon>
        <taxon>Pteridaceae</taxon>
        <taxon>Parkerioideae</taxon>
        <taxon>Ceratopteris</taxon>
    </lineage>
</organism>
<evidence type="ECO:0000256" key="5">
    <source>
        <dbReference type="PROSITE-ProRule" id="PRU00221"/>
    </source>
</evidence>
<keyword evidence="9" id="KW-1185">Reference proteome</keyword>
<feature type="domain" description="Histone-binding protein RBBP4-like N-terminal" evidence="7">
    <location>
        <begin position="44"/>
        <end position="110"/>
    </location>
</feature>
<feature type="compositionally biased region" description="Acidic residues" evidence="6">
    <location>
        <begin position="122"/>
        <end position="140"/>
    </location>
</feature>
<feature type="compositionally biased region" description="Basic residues" evidence="6">
    <location>
        <begin position="1"/>
        <end position="16"/>
    </location>
</feature>
<evidence type="ECO:0000259" key="7">
    <source>
        <dbReference type="Pfam" id="PF12265"/>
    </source>
</evidence>
<feature type="repeat" description="WD" evidence="5">
    <location>
        <begin position="266"/>
        <end position="308"/>
    </location>
</feature>
<comment type="similarity">
    <text evidence="1">Belongs to the WD repeat RBAP46/RBAP48/MSI1 family.</text>
</comment>
<dbReference type="Pfam" id="PF00400">
    <property type="entry name" value="WD40"/>
    <property type="match status" value="3"/>
</dbReference>
<dbReference type="SMART" id="SM00320">
    <property type="entry name" value="WD40"/>
    <property type="match status" value="5"/>
</dbReference>
<reference evidence="8" key="1">
    <citation type="submission" date="2021-08" db="EMBL/GenBank/DDBJ databases">
        <title>WGS assembly of Ceratopteris richardii.</title>
        <authorList>
            <person name="Marchant D.B."/>
            <person name="Chen G."/>
            <person name="Jenkins J."/>
            <person name="Shu S."/>
            <person name="Leebens-Mack J."/>
            <person name="Grimwood J."/>
            <person name="Schmutz J."/>
            <person name="Soltis P."/>
            <person name="Soltis D."/>
            <person name="Chen Z.-H."/>
        </authorList>
    </citation>
    <scope>NUCLEOTIDE SEQUENCE</scope>
    <source>
        <strain evidence="8">Whitten #5841</strain>
        <tissue evidence="8">Leaf</tissue>
    </source>
</reference>
<dbReference type="PROSITE" id="PS50082">
    <property type="entry name" value="WD_REPEATS_2"/>
    <property type="match status" value="3"/>
</dbReference>
<dbReference type="Proteomes" id="UP000825935">
    <property type="component" value="Chromosome 22"/>
</dbReference>
<protein>
    <recommendedName>
        <fullName evidence="4">Glutamate-rich WD repeat-containing protein 1</fullName>
    </recommendedName>
</protein>
<dbReference type="InterPro" id="IPR015943">
    <property type="entry name" value="WD40/YVTN_repeat-like_dom_sf"/>
</dbReference>
<evidence type="ECO:0000256" key="1">
    <source>
        <dbReference type="ARBA" id="ARBA00009341"/>
    </source>
</evidence>
<evidence type="ECO:0000256" key="2">
    <source>
        <dbReference type="ARBA" id="ARBA00022574"/>
    </source>
</evidence>
<sequence>MPRNPKKKRGAKKSKGNKTETGTSNSGHPPAKVWQPGVDGLDENEQLQFDPSVYDCLHAFNLGWPCLSFDFIRDELGLVRNEFPHTLFCVAGTQAANASDNSVVLARLLNITGTKRKLIPTNDEDVESDSSSSDEDDDETGSVANLKGPVLQGRLVPHQGGINRVRAMQQQSHIIATWGDNGYVQVWDMGVHLQALSTADPSVNNGLNSVHRQAPLHIFTGHKDEGFALDWSAVVPGRLVSGDCKCAIHLWEPTADGKWSVESKPFLGHKSSVEDLQWSPTEQGVFASCSVDTTIGIWDVRRRDGMVLSVKAHDSDVNVISWNRLASCMLASGSDDGTFRIWDLRSFKEDSFVAHFKYHKQPITSIEWSSHEASTIGVTSADNQLTIWDLSLERDAEEEAEFQTHIKQKVEAPEDLPPQLLFVHQGQNDMKELHWHAQIPGLLMSTAADGFNVLKPTNMENLHSS</sequence>
<evidence type="ECO:0000313" key="9">
    <source>
        <dbReference type="Proteomes" id="UP000825935"/>
    </source>
</evidence>
<dbReference type="AlphaFoldDB" id="A0A8T2S6M6"/>
<dbReference type="InterPro" id="IPR051972">
    <property type="entry name" value="Glutamate-rich_WD_repeat"/>
</dbReference>
<dbReference type="OMA" id="RHWKPNA"/>
<evidence type="ECO:0000256" key="6">
    <source>
        <dbReference type="SAM" id="MobiDB-lite"/>
    </source>
</evidence>